<comment type="caution">
    <text evidence="2">The sequence shown here is derived from an EMBL/GenBank/DDBJ whole genome shotgun (WGS) entry which is preliminary data.</text>
</comment>
<proteinExistence type="predicted"/>
<protein>
    <recommendedName>
        <fullName evidence="4">Transmembrane protein</fullName>
    </recommendedName>
</protein>
<evidence type="ECO:0000313" key="3">
    <source>
        <dbReference type="Proteomes" id="UP000637061"/>
    </source>
</evidence>
<reference evidence="2" key="1">
    <citation type="submission" date="2020-12" db="EMBL/GenBank/DDBJ databases">
        <title>Enhanced detection system for hospital associated transmission using whole genome sequencing surveillance.</title>
        <authorList>
            <person name="Harrison L.H."/>
            <person name="Van Tyne D."/>
            <person name="Marsh J.W."/>
            <person name="Griffith M.P."/>
            <person name="Snyder D.J."/>
            <person name="Cooper V.S."/>
            <person name="Mustapha M."/>
        </authorList>
    </citation>
    <scope>NUCLEOTIDE SEQUENCE</scope>
    <source>
        <strain evidence="2">PSB00042</strain>
    </source>
</reference>
<evidence type="ECO:0008006" key="4">
    <source>
        <dbReference type="Google" id="ProtNLM"/>
    </source>
</evidence>
<name>A0A8I1JIG4_PSEPU</name>
<evidence type="ECO:0000313" key="2">
    <source>
        <dbReference type="EMBL" id="MBI6882489.1"/>
    </source>
</evidence>
<keyword evidence="1" id="KW-0472">Membrane</keyword>
<dbReference type="RefSeq" id="WP_198746106.1">
    <property type="nucleotide sequence ID" value="NZ_JAEHTE010000001.1"/>
</dbReference>
<feature type="transmembrane region" description="Helical" evidence="1">
    <location>
        <begin position="23"/>
        <end position="48"/>
    </location>
</feature>
<gene>
    <name evidence="2" type="ORF">JEU22_01030</name>
</gene>
<keyword evidence="1" id="KW-1133">Transmembrane helix</keyword>
<dbReference type="Proteomes" id="UP000637061">
    <property type="component" value="Unassembled WGS sequence"/>
</dbReference>
<sequence length="117" mass="13104">MSEANTVSPEAPAQVVKNNSIPMIVYILFLVGFPVPLAAVAGLILAYVNRSPSDDPVLASHYRYQIRTFWWGLLWTILGIILAAFLVGYLILLVWAVWTLYRVIKGLSAWNKNEAIE</sequence>
<dbReference type="AlphaFoldDB" id="A0A8I1JIG4"/>
<accession>A0A8I1JIG4</accession>
<keyword evidence="1" id="KW-0812">Transmembrane</keyword>
<dbReference type="EMBL" id="JAEHTE010000001">
    <property type="protein sequence ID" value="MBI6882489.1"/>
    <property type="molecule type" value="Genomic_DNA"/>
</dbReference>
<organism evidence="2 3">
    <name type="scientific">Pseudomonas putida</name>
    <name type="common">Arthrobacter siderocapsulatus</name>
    <dbReference type="NCBI Taxonomy" id="303"/>
    <lineage>
        <taxon>Bacteria</taxon>
        <taxon>Pseudomonadati</taxon>
        <taxon>Pseudomonadota</taxon>
        <taxon>Gammaproteobacteria</taxon>
        <taxon>Pseudomonadales</taxon>
        <taxon>Pseudomonadaceae</taxon>
        <taxon>Pseudomonas</taxon>
    </lineage>
</organism>
<feature type="transmembrane region" description="Helical" evidence="1">
    <location>
        <begin position="69"/>
        <end position="98"/>
    </location>
</feature>
<evidence type="ECO:0000256" key="1">
    <source>
        <dbReference type="SAM" id="Phobius"/>
    </source>
</evidence>